<reference evidence="2 3" key="1">
    <citation type="journal article" date="2013" name="PLoS ONE">
        <title>Predicting the Proteins of Angomonas deanei, Strigomonas culicis and Their Respective Endosymbionts Reveals New Aspects of the Trypanosomatidae Family.</title>
        <authorList>
            <person name="Motta M.C."/>
            <person name="Martins A.C."/>
            <person name="de Souza S.S."/>
            <person name="Catta-Preta C.M."/>
            <person name="Silva R."/>
            <person name="Klein C.C."/>
            <person name="de Almeida L.G."/>
            <person name="de Lima Cunha O."/>
            <person name="Ciapina L.P."/>
            <person name="Brocchi M."/>
            <person name="Colabardini A.C."/>
            <person name="de Araujo Lima B."/>
            <person name="Machado C.R."/>
            <person name="de Almeida Soares C.M."/>
            <person name="Probst C.M."/>
            <person name="de Menezes C.B."/>
            <person name="Thompson C.E."/>
            <person name="Bartholomeu D.C."/>
            <person name="Gradia D.F."/>
            <person name="Pavoni D.P."/>
            <person name="Grisard E.C."/>
            <person name="Fantinatti-Garboggini F."/>
            <person name="Marchini F.K."/>
            <person name="Rodrigues-Luiz G.F."/>
            <person name="Wagner G."/>
            <person name="Goldman G.H."/>
            <person name="Fietto J.L."/>
            <person name="Elias M.C."/>
            <person name="Goldman M.H."/>
            <person name="Sagot M.F."/>
            <person name="Pereira M."/>
            <person name="Stoco P.H."/>
            <person name="de Mendonca-Neto R.P."/>
            <person name="Teixeira S.M."/>
            <person name="Maciel T.E."/>
            <person name="de Oliveira Mendes T.A."/>
            <person name="Urmenyi T.P."/>
            <person name="de Souza W."/>
            <person name="Schenkman S."/>
            <person name="de Vasconcelos A.T."/>
        </authorList>
    </citation>
    <scope>NUCLEOTIDE SEQUENCE [LARGE SCALE GENOMIC DNA]</scope>
</reference>
<keyword evidence="3" id="KW-1185">Reference proteome</keyword>
<sequence length="129" mass="13819">MLTKPRLSSSSSLSLSSSLLIVGTSMKASSMLFAGESTRPRSMLMGAAMGTCTSCQLQPGPPRRTPTRVTDGGAHESTSTVILLPYDPSAPSLTPDKEKEPFIWGQERILMSTVSCSSALYFLPDYVIQ</sequence>
<dbReference type="AlphaFoldDB" id="S9UMB0"/>
<organism evidence="2 3">
    <name type="scientific">Strigomonas culicis</name>
    <dbReference type="NCBI Taxonomy" id="28005"/>
    <lineage>
        <taxon>Eukaryota</taxon>
        <taxon>Discoba</taxon>
        <taxon>Euglenozoa</taxon>
        <taxon>Kinetoplastea</taxon>
        <taxon>Metakinetoplastina</taxon>
        <taxon>Trypanosomatida</taxon>
        <taxon>Trypanosomatidae</taxon>
        <taxon>Strigomonadinae</taxon>
        <taxon>Strigomonas</taxon>
    </lineage>
</organism>
<proteinExistence type="predicted"/>
<evidence type="ECO:0000313" key="2">
    <source>
        <dbReference type="EMBL" id="EPY15846.1"/>
    </source>
</evidence>
<dbReference type="EMBL" id="ATMH01011705">
    <property type="protein sequence ID" value="EPY15846.1"/>
    <property type="molecule type" value="Genomic_DNA"/>
</dbReference>
<evidence type="ECO:0000256" key="1">
    <source>
        <dbReference type="SAM" id="MobiDB-lite"/>
    </source>
</evidence>
<evidence type="ECO:0000313" key="3">
    <source>
        <dbReference type="Proteomes" id="UP000015354"/>
    </source>
</evidence>
<protein>
    <submittedName>
        <fullName evidence="2">Uncharacterized protein</fullName>
    </submittedName>
</protein>
<comment type="caution">
    <text evidence="2">The sequence shown here is derived from an EMBL/GenBank/DDBJ whole genome shotgun (WGS) entry which is preliminary data.</text>
</comment>
<name>S9UMB0_9TRYP</name>
<accession>S9UMB0</accession>
<dbReference type="Proteomes" id="UP000015354">
    <property type="component" value="Unassembled WGS sequence"/>
</dbReference>
<feature type="region of interest" description="Disordered" evidence="1">
    <location>
        <begin position="54"/>
        <end position="74"/>
    </location>
</feature>
<gene>
    <name evidence="2" type="ORF">STCU_11723</name>
</gene>